<sequence length="354" mass="36104">MPYVAPTFDAIRSRALRDIRALLPDADITSDSDNHVRASSVSAIAEGIHQQASWTARQIFPDTADFEELKKHAASRDVYQKSATTAGAGVSLTGTAGRVVSAASQIRHIATGTMLVTTADVTIGSSGTAVVQAATVDTGASLNGLEGAAVLVSPPLGVDAACVLGETKGGTDDESAESLLARYLDVLRNPPSGGNQADYRRWALSVDGVSTVLVLPKRRGGNTVDLVITSAGGPSSEAIIAACQAYVDSVAPAGADVWVFTPQVVYADLVVALKLATGYTLDAMQAPVQTAAASVVAPLAPLEPLYLQKLGAAISGVAGVVDLNLVSPVANVSADIAPAVGWVRLGSVQLVPLA</sequence>
<evidence type="ECO:0000259" key="3">
    <source>
        <dbReference type="Pfam" id="PF26078"/>
    </source>
</evidence>
<feature type="domain" description="Baseplate J-like central" evidence="3">
    <location>
        <begin position="191"/>
        <end position="260"/>
    </location>
</feature>
<dbReference type="Pfam" id="PF26079">
    <property type="entry name" value="Baseplate_J_C"/>
    <property type="match status" value="1"/>
</dbReference>
<evidence type="ECO:0000313" key="6">
    <source>
        <dbReference type="Proteomes" id="UP000464480"/>
    </source>
</evidence>
<dbReference type="Pfam" id="PF04865">
    <property type="entry name" value="Baseplate_J"/>
    <property type="match status" value="1"/>
</dbReference>
<organism evidence="5 6">
    <name type="scientific">Pseudomonas putida</name>
    <name type="common">Arthrobacter siderocapsulatus</name>
    <dbReference type="NCBI Taxonomy" id="303"/>
    <lineage>
        <taxon>Bacteria</taxon>
        <taxon>Pseudomonadati</taxon>
        <taxon>Pseudomonadota</taxon>
        <taxon>Gammaproteobacteria</taxon>
        <taxon>Pseudomonadales</taxon>
        <taxon>Pseudomonadaceae</taxon>
        <taxon>Pseudomonas</taxon>
    </lineage>
</organism>
<evidence type="ECO:0000259" key="4">
    <source>
        <dbReference type="Pfam" id="PF26079"/>
    </source>
</evidence>
<comment type="similarity">
    <text evidence="1">Belongs to the Mu gp47/PBSX XkdT family.</text>
</comment>
<evidence type="ECO:0000259" key="2">
    <source>
        <dbReference type="Pfam" id="PF04865"/>
    </source>
</evidence>
<gene>
    <name evidence="5" type="ORF">C2H86_21110</name>
</gene>
<dbReference type="InterPro" id="IPR052399">
    <property type="entry name" value="Phage_Baseplate_Assmbl_Protein"/>
</dbReference>
<evidence type="ECO:0000256" key="1">
    <source>
        <dbReference type="ARBA" id="ARBA00038087"/>
    </source>
</evidence>
<protein>
    <submittedName>
        <fullName evidence="5">Baseplate J/gp47 family protein</fullName>
    </submittedName>
</protein>
<dbReference type="PANTHER" id="PTHR37829:SF3">
    <property type="entry name" value="PROTEIN JAYE-RELATED"/>
    <property type="match status" value="1"/>
</dbReference>
<dbReference type="RefSeq" id="WP_159411899.1">
    <property type="nucleotide sequence ID" value="NZ_CP026115.2"/>
</dbReference>
<dbReference type="Proteomes" id="UP000464480">
    <property type="component" value="Chromosome"/>
</dbReference>
<name>A0A6I6XZA3_PSEPU</name>
<dbReference type="EMBL" id="CP026115">
    <property type="protein sequence ID" value="QHG66762.1"/>
    <property type="molecule type" value="Genomic_DNA"/>
</dbReference>
<dbReference type="InterPro" id="IPR058530">
    <property type="entry name" value="Baseplate_J-like_C"/>
</dbReference>
<dbReference type="InterPro" id="IPR006949">
    <property type="entry name" value="Barrel_Baseplate_J-like"/>
</dbReference>
<accession>A0A6I6XZA3</accession>
<feature type="domain" description="Baseplate J-like C-terminal" evidence="4">
    <location>
        <begin position="269"/>
        <end position="349"/>
    </location>
</feature>
<proteinExistence type="inferred from homology"/>
<evidence type="ECO:0000313" key="5">
    <source>
        <dbReference type="EMBL" id="QHG66762.1"/>
    </source>
</evidence>
<dbReference type="InterPro" id="IPR058531">
    <property type="entry name" value="Baseplate_J_M"/>
</dbReference>
<dbReference type="AlphaFoldDB" id="A0A6I6XZA3"/>
<feature type="domain" description="Baseplate protein J-like barrel" evidence="2">
    <location>
        <begin position="90"/>
        <end position="170"/>
    </location>
</feature>
<dbReference type="PANTHER" id="PTHR37829">
    <property type="entry name" value="PHAGE-LIKE ELEMENT PBSX PROTEIN XKDT"/>
    <property type="match status" value="1"/>
</dbReference>
<reference evidence="5 6" key="1">
    <citation type="submission" date="2020-02" db="EMBL/GenBank/DDBJ databases">
        <title>Pseudomonas Putida W5 Complete Genome Assembly.</title>
        <authorList>
            <person name="Yuan Z.-C."/>
            <person name="Shaw G.A."/>
            <person name="Cusano A.D."/>
            <person name="Caddey B.J."/>
            <person name="Weselowski B.J."/>
        </authorList>
    </citation>
    <scope>NUCLEOTIDE SEQUENCE [LARGE SCALE GENOMIC DNA]</scope>
    <source>
        <strain evidence="5 6">W5</strain>
    </source>
</reference>
<dbReference type="Pfam" id="PF26078">
    <property type="entry name" value="Baseplate_J_M"/>
    <property type="match status" value="1"/>
</dbReference>